<dbReference type="GO" id="GO:0008757">
    <property type="term" value="F:S-adenosylmethionine-dependent methyltransferase activity"/>
    <property type="evidence" value="ECO:0007669"/>
    <property type="project" value="InterPro"/>
</dbReference>
<evidence type="ECO:0000259" key="1">
    <source>
        <dbReference type="Pfam" id="PF08241"/>
    </source>
</evidence>
<evidence type="ECO:0000313" key="2">
    <source>
        <dbReference type="EMBL" id="AGT35942.1"/>
    </source>
</evidence>
<protein>
    <recommendedName>
        <fullName evidence="1">Methyltransferase type 11 domain-containing protein</fullName>
    </recommendedName>
</protein>
<dbReference type="PATRIC" id="fig|1365176.7.peg.1585"/>
<dbReference type="Gene3D" id="3.40.50.150">
    <property type="entry name" value="Vaccinia Virus protein VP39"/>
    <property type="match status" value="1"/>
</dbReference>
<dbReference type="SUPFAM" id="SSF53335">
    <property type="entry name" value="S-adenosyl-L-methionine-dependent methyltransferases"/>
    <property type="match status" value="1"/>
</dbReference>
<dbReference type="OrthoDB" id="1018at2157"/>
<dbReference type="GeneID" id="16574248"/>
<dbReference type="Proteomes" id="UP000015543">
    <property type="component" value="Chromosome"/>
</dbReference>
<dbReference type="InterPro" id="IPR029063">
    <property type="entry name" value="SAM-dependent_MTases_sf"/>
</dbReference>
<dbReference type="HOGENOM" id="CLU_1141364_0_0_2"/>
<dbReference type="EMBL" id="CP006646">
    <property type="protein sequence ID" value="AGT35942.1"/>
    <property type="molecule type" value="Genomic_DNA"/>
</dbReference>
<dbReference type="CDD" id="cd02440">
    <property type="entry name" value="AdoMet_MTases"/>
    <property type="match status" value="1"/>
</dbReference>
<feature type="domain" description="Methyltransferase type 11" evidence="1">
    <location>
        <begin position="47"/>
        <end position="140"/>
    </location>
</feature>
<proteinExistence type="predicted"/>
<keyword evidence="3" id="KW-1185">Reference proteome</keyword>
<dbReference type="RefSeq" id="WP_020963249.1">
    <property type="nucleotide sequence ID" value="NC_022093.1"/>
</dbReference>
<accession>S6A5Z6</accession>
<dbReference type="KEGG" id="thb:N186_08020"/>
<sequence>MTEIRETEEPVELSVWDLSGRERHKQERRAQVTAWFLKPGERDVIMDVGCGDGFVTSFFLKAGFVVGLEPSYHSLEIAKRKVPKGNVQFICADARFIPLRANSIDKVAILEVLEHLPRASQQMVIEEIDRVLKKGGILVVTVPYKEKIIYTRCIHCGKLTPLWGHLHSMDEEKVNKLLPPSYVLVAKAHFPNLELISMLGIFHRLPFPLWFIINNFLGIIKKGYWILVKYKKFLNECKIREKPIIE</sequence>
<dbReference type="PANTHER" id="PTHR43861">
    <property type="entry name" value="TRANS-ACONITATE 2-METHYLTRANSFERASE-RELATED"/>
    <property type="match status" value="1"/>
</dbReference>
<dbReference type="InterPro" id="IPR013216">
    <property type="entry name" value="Methyltransf_11"/>
</dbReference>
<dbReference type="AlphaFoldDB" id="S6A5Z6"/>
<organism evidence="2 3">
    <name type="scientific">Thermofilum adornatum</name>
    <dbReference type="NCBI Taxonomy" id="1365176"/>
    <lineage>
        <taxon>Archaea</taxon>
        <taxon>Thermoproteota</taxon>
        <taxon>Thermoprotei</taxon>
        <taxon>Thermofilales</taxon>
        <taxon>Thermofilaceae</taxon>
        <taxon>Thermofilum</taxon>
    </lineage>
</organism>
<dbReference type="eggNOG" id="arCOG04989">
    <property type="taxonomic scope" value="Archaea"/>
</dbReference>
<name>S6A5Z6_9CREN</name>
<gene>
    <name evidence="2" type="ORF">N186_08020</name>
</gene>
<dbReference type="Pfam" id="PF08241">
    <property type="entry name" value="Methyltransf_11"/>
    <property type="match status" value="1"/>
</dbReference>
<evidence type="ECO:0000313" key="3">
    <source>
        <dbReference type="Proteomes" id="UP000015543"/>
    </source>
</evidence>
<reference evidence="2 3" key="1">
    <citation type="journal article" date="2013" name="Genome Announc.">
        <title>Complete Genomic Sequence of 'Thermofilum adornatus' Strain 1910bT, a Hyperthermophilic Anaerobic Organotrophic Crenarchaeon.</title>
        <authorList>
            <person name="Dominova I.N."/>
            <person name="Kublanov I.V."/>
            <person name="Podosokorskaya O.A."/>
            <person name="Derbikova K.S."/>
            <person name="Patrushev M.V."/>
            <person name="Toshchakov S.V."/>
        </authorList>
    </citation>
    <scope>NUCLEOTIDE SEQUENCE [LARGE SCALE GENOMIC DNA]</scope>
    <source>
        <strain evidence="3">1910b</strain>
    </source>
</reference>